<dbReference type="Gene3D" id="2.40.100.10">
    <property type="entry name" value="Cyclophilin-like"/>
    <property type="match status" value="1"/>
</dbReference>
<dbReference type="NCBIfam" id="TIGR00370">
    <property type="entry name" value="5-oxoprolinase subunit PxpB"/>
    <property type="match status" value="1"/>
</dbReference>
<protein>
    <submittedName>
        <fullName evidence="5">KipI family sensor histidine kinase inhibitor</fullName>
    </submittedName>
</protein>
<evidence type="ECO:0000313" key="6">
    <source>
        <dbReference type="Proteomes" id="UP000294862"/>
    </source>
</evidence>
<dbReference type="PANTHER" id="PTHR34698">
    <property type="entry name" value="5-OXOPROLINASE SUBUNIT B"/>
    <property type="match status" value="1"/>
</dbReference>
<evidence type="ECO:0000256" key="2">
    <source>
        <dbReference type="ARBA" id="ARBA00022801"/>
    </source>
</evidence>
<dbReference type="PANTHER" id="PTHR34698:SF2">
    <property type="entry name" value="5-OXOPROLINASE SUBUNIT B"/>
    <property type="match status" value="1"/>
</dbReference>
<evidence type="ECO:0000259" key="4">
    <source>
        <dbReference type="SMART" id="SM00796"/>
    </source>
</evidence>
<comment type="caution">
    <text evidence="5">The sequence shown here is derived from an EMBL/GenBank/DDBJ whole genome shotgun (WGS) entry which is preliminary data.</text>
</comment>
<dbReference type="SUPFAM" id="SSF160467">
    <property type="entry name" value="PH0987 N-terminal domain-like"/>
    <property type="match status" value="1"/>
</dbReference>
<dbReference type="Gene3D" id="3.30.1360.40">
    <property type="match status" value="1"/>
</dbReference>
<dbReference type="InterPro" id="IPR029000">
    <property type="entry name" value="Cyclophilin-like_dom_sf"/>
</dbReference>
<dbReference type="Proteomes" id="UP000294862">
    <property type="component" value="Unassembled WGS sequence"/>
</dbReference>
<sequence>MTAAGAPSSAFDVEPLGETTLLLRFGERIDAATNARVHAAAAALRAAALPGVTDIVPAYASLALHYAPAAWHRRDDVPWRSFATAVREALAAATHASTRAARTIEVPVCYGGAHGPDLEPLAAMLGMAGEAFAARHAAGDYRVAMLGFAPGFPYLLGLDASLHAPRRAQPRTRVPRGSVAIGGAQTGIYPSELPGGWQLIGRTPLALFDARREPACLLAPGDTVRFRAITAGEFDAIEREATR</sequence>
<dbReference type="SUPFAM" id="SSF50891">
    <property type="entry name" value="Cyclophilin-like"/>
    <property type="match status" value="1"/>
</dbReference>
<dbReference type="RefSeq" id="WP_131998067.1">
    <property type="nucleotide sequence ID" value="NZ_JACGXM010000003.1"/>
</dbReference>
<evidence type="ECO:0000256" key="1">
    <source>
        <dbReference type="ARBA" id="ARBA00022741"/>
    </source>
</evidence>
<proteinExistence type="predicted"/>
<evidence type="ECO:0000313" key="5">
    <source>
        <dbReference type="EMBL" id="TCO40420.1"/>
    </source>
</evidence>
<keyword evidence="1" id="KW-0547">Nucleotide-binding</keyword>
<accession>A0A4V6NND9</accession>
<dbReference type="OrthoDB" id="9778567at2"/>
<reference evidence="5 6" key="1">
    <citation type="journal article" date="2015" name="Stand. Genomic Sci.">
        <title>Genomic Encyclopedia of Bacterial and Archaeal Type Strains, Phase III: the genomes of soil and plant-associated and newly described type strains.</title>
        <authorList>
            <person name="Whitman W.B."/>
            <person name="Woyke T."/>
            <person name="Klenk H.P."/>
            <person name="Zhou Y."/>
            <person name="Lilburn T.G."/>
            <person name="Beck B.J."/>
            <person name="De Vos P."/>
            <person name="Vandamme P."/>
            <person name="Eisen J.A."/>
            <person name="Garrity G."/>
            <person name="Hugenholtz P."/>
            <person name="Kyrpides N.C."/>
        </authorList>
    </citation>
    <scope>NUCLEOTIDE SEQUENCE [LARGE SCALE GENOMIC DNA]</scope>
    <source>
        <strain evidence="5 6">A3</strain>
    </source>
</reference>
<keyword evidence="3" id="KW-0067">ATP-binding</keyword>
<dbReference type="InterPro" id="IPR010016">
    <property type="entry name" value="PxpB"/>
</dbReference>
<dbReference type="EMBL" id="SLWQ01000005">
    <property type="protein sequence ID" value="TCO40420.1"/>
    <property type="molecule type" value="Genomic_DNA"/>
</dbReference>
<keyword evidence="2" id="KW-0378">Hydrolase</keyword>
<feature type="domain" description="Carboxyltransferase" evidence="4">
    <location>
        <begin position="11"/>
        <end position="218"/>
    </location>
</feature>
<name>A0A4V6NND9_9GAMM</name>
<dbReference type="Pfam" id="PF02682">
    <property type="entry name" value="CT_C_D"/>
    <property type="match status" value="1"/>
</dbReference>
<keyword evidence="6" id="KW-1185">Reference proteome</keyword>
<gene>
    <name evidence="5" type="ORF">EV148_105215</name>
</gene>
<dbReference type="AlphaFoldDB" id="A0A4V6NND9"/>
<dbReference type="GO" id="GO:0005524">
    <property type="term" value="F:ATP binding"/>
    <property type="evidence" value="ECO:0007669"/>
    <property type="project" value="UniProtKB-KW"/>
</dbReference>
<evidence type="ECO:0000256" key="3">
    <source>
        <dbReference type="ARBA" id="ARBA00022840"/>
    </source>
</evidence>
<dbReference type="GO" id="GO:0016787">
    <property type="term" value="F:hydrolase activity"/>
    <property type="evidence" value="ECO:0007669"/>
    <property type="project" value="UniProtKB-KW"/>
</dbReference>
<dbReference type="InterPro" id="IPR003833">
    <property type="entry name" value="CT_C_D"/>
</dbReference>
<organism evidence="5 6">
    <name type="scientific">Dokdonella fugitiva</name>
    <dbReference type="NCBI Taxonomy" id="328517"/>
    <lineage>
        <taxon>Bacteria</taxon>
        <taxon>Pseudomonadati</taxon>
        <taxon>Pseudomonadota</taxon>
        <taxon>Gammaproteobacteria</taxon>
        <taxon>Lysobacterales</taxon>
        <taxon>Rhodanobacteraceae</taxon>
        <taxon>Dokdonella</taxon>
    </lineage>
</organism>
<dbReference type="SMART" id="SM00796">
    <property type="entry name" value="AHS1"/>
    <property type="match status" value="1"/>
</dbReference>